<dbReference type="Proteomes" id="UP000187323">
    <property type="component" value="Unassembled WGS sequence"/>
</dbReference>
<evidence type="ECO:0000313" key="1">
    <source>
        <dbReference type="EMBL" id="OME18308.1"/>
    </source>
</evidence>
<name>A0AB36JA03_9BACL</name>
<evidence type="ECO:0008006" key="3">
    <source>
        <dbReference type="Google" id="ProtNLM"/>
    </source>
</evidence>
<accession>A0AB36JA03</accession>
<dbReference type="AlphaFoldDB" id="A0AB36JA03"/>
<organism evidence="1 2">
    <name type="scientific">Paenibacillus odorifer</name>
    <dbReference type="NCBI Taxonomy" id="189426"/>
    <lineage>
        <taxon>Bacteria</taxon>
        <taxon>Bacillati</taxon>
        <taxon>Bacillota</taxon>
        <taxon>Bacilli</taxon>
        <taxon>Bacillales</taxon>
        <taxon>Paenibacillaceae</taxon>
        <taxon>Paenibacillus</taxon>
    </lineage>
</organism>
<protein>
    <recommendedName>
        <fullName evidence="3">Butirosin biosynthesis protein H N-terminal domain-containing protein</fullName>
    </recommendedName>
</protein>
<gene>
    <name evidence="1" type="ORF">BSK47_16905</name>
</gene>
<sequence length="364" mass="42694">MQTLQTLEMEYYYNSAGEPIAEVQSLGNCYTRNIFFMLKRYVNDSSVLYKMFLDDFNLKLVTHTDSDQFELSLNEIKDPENYITVANKHTFSNNAEAAIQTIETLLANNEVVFVNTLMKRVPFYRTFELNPALETDHIVDGHIFLILGQTATDFYFLDNYINYNKEYFKPYPHNKNIGQDAKTSFMDAYNRQFFCFTVHPNQDELAELPARASLILRTALSNYYKPPSCTERRLEYIGRSAIQELNNLFASGRFILNTKISNRPHDLYSLTRTTLTRHSDRKKVLLLLLNSLANPNALSDVIHCARKSIEQWELLRNVMTRQYIMNEFTLTDQMEEYMAYVLHAEDLFYHSIEKTSIIYAKYRI</sequence>
<dbReference type="EMBL" id="MPTO01000015">
    <property type="protein sequence ID" value="OME18308.1"/>
    <property type="molecule type" value="Genomic_DNA"/>
</dbReference>
<comment type="caution">
    <text evidence="1">The sequence shown here is derived from an EMBL/GenBank/DDBJ whole genome shotgun (WGS) entry which is preliminary data.</text>
</comment>
<reference evidence="1 2" key="1">
    <citation type="submission" date="2016-10" db="EMBL/GenBank/DDBJ databases">
        <title>Paenibacillus species isolates.</title>
        <authorList>
            <person name="Beno S.M."/>
        </authorList>
    </citation>
    <scope>NUCLEOTIDE SEQUENCE [LARGE SCALE GENOMIC DNA]</scope>
    <source>
        <strain evidence="1 2">FSL H7-0918</strain>
    </source>
</reference>
<evidence type="ECO:0000313" key="2">
    <source>
        <dbReference type="Proteomes" id="UP000187323"/>
    </source>
</evidence>
<proteinExistence type="predicted"/>